<dbReference type="EMBL" id="DVHU01000117">
    <property type="protein sequence ID" value="HIR94390.1"/>
    <property type="molecule type" value="Genomic_DNA"/>
</dbReference>
<dbReference type="InterPro" id="IPR051448">
    <property type="entry name" value="CdaR-like_regulators"/>
</dbReference>
<dbReference type="Gene3D" id="1.10.10.2840">
    <property type="entry name" value="PucR C-terminal helix-turn-helix domain"/>
    <property type="match status" value="1"/>
</dbReference>
<dbReference type="PANTHER" id="PTHR33744:SF1">
    <property type="entry name" value="DNA-BINDING TRANSCRIPTIONAL ACTIVATOR ADER"/>
    <property type="match status" value="1"/>
</dbReference>
<dbReference type="Proteomes" id="UP000886841">
    <property type="component" value="Unassembled WGS sequence"/>
</dbReference>
<gene>
    <name evidence="2" type="ORF">IAB98_13330</name>
</gene>
<evidence type="ECO:0000313" key="2">
    <source>
        <dbReference type="EMBL" id="HIR94390.1"/>
    </source>
</evidence>
<evidence type="ECO:0000313" key="3">
    <source>
        <dbReference type="Proteomes" id="UP000886841"/>
    </source>
</evidence>
<comment type="caution">
    <text evidence="2">The sequence shown here is derived from an EMBL/GenBank/DDBJ whole genome shotgun (WGS) entry which is preliminary data.</text>
</comment>
<reference evidence="2" key="1">
    <citation type="submission" date="2020-10" db="EMBL/GenBank/DDBJ databases">
        <authorList>
            <person name="Gilroy R."/>
        </authorList>
    </citation>
    <scope>NUCLEOTIDE SEQUENCE</scope>
    <source>
        <strain evidence="2">ChiSxjej1B13-7041</strain>
    </source>
</reference>
<proteinExistence type="predicted"/>
<name>A0A9D1JH04_9FIRM</name>
<dbReference type="PANTHER" id="PTHR33744">
    <property type="entry name" value="CARBOHYDRATE DIACID REGULATOR"/>
    <property type="match status" value="1"/>
</dbReference>
<feature type="domain" description="PucR C-terminal helix-turn-helix" evidence="1">
    <location>
        <begin position="190"/>
        <end position="247"/>
    </location>
</feature>
<dbReference type="AlphaFoldDB" id="A0A9D1JH04"/>
<dbReference type="Pfam" id="PF13556">
    <property type="entry name" value="HTH_30"/>
    <property type="match status" value="1"/>
</dbReference>
<protein>
    <submittedName>
        <fullName evidence="2">Helix-turn-helix domain-containing protein</fullName>
    </submittedName>
</protein>
<dbReference type="SUPFAM" id="SSF46689">
    <property type="entry name" value="Homeodomain-like"/>
    <property type="match status" value="1"/>
</dbReference>
<sequence length="253" mass="29933">LEKTPESELQVLTMGKPYGLKKASKYRIVILTMGMEDARKFNPVNFSKNEERFILIYHWMVHMVSDREDVIIFPQKSKWRYICLLHEDMVDNLSIFTRIYEMVREKFDLEMTVAQGGVVSAFANIIKSFHDAEQCMVDGNRNETYPYILSYKPKNMLELFKFIPEREIRDICEHTLKELAYPRDEMEEELRKTLYTYLSCNGSITKTAESLYLHRNTIKYRLKKCKEILNNDFSDVSSCFQLQLALILTEQAQ</sequence>
<dbReference type="InterPro" id="IPR042070">
    <property type="entry name" value="PucR_C-HTH_sf"/>
</dbReference>
<evidence type="ECO:0000259" key="1">
    <source>
        <dbReference type="Pfam" id="PF13556"/>
    </source>
</evidence>
<dbReference type="InterPro" id="IPR009057">
    <property type="entry name" value="Homeodomain-like_sf"/>
</dbReference>
<feature type="non-terminal residue" evidence="2">
    <location>
        <position position="1"/>
    </location>
</feature>
<accession>A0A9D1JH04</accession>
<reference evidence="2" key="2">
    <citation type="journal article" date="2021" name="PeerJ">
        <title>Extensive microbial diversity within the chicken gut microbiome revealed by metagenomics and culture.</title>
        <authorList>
            <person name="Gilroy R."/>
            <person name="Ravi A."/>
            <person name="Getino M."/>
            <person name="Pursley I."/>
            <person name="Horton D.L."/>
            <person name="Alikhan N.F."/>
            <person name="Baker D."/>
            <person name="Gharbi K."/>
            <person name="Hall N."/>
            <person name="Watson M."/>
            <person name="Adriaenssens E.M."/>
            <person name="Foster-Nyarko E."/>
            <person name="Jarju S."/>
            <person name="Secka A."/>
            <person name="Antonio M."/>
            <person name="Oren A."/>
            <person name="Chaudhuri R.R."/>
            <person name="La Ragione R."/>
            <person name="Hildebrand F."/>
            <person name="Pallen M.J."/>
        </authorList>
    </citation>
    <scope>NUCLEOTIDE SEQUENCE</scope>
    <source>
        <strain evidence="2">ChiSxjej1B13-7041</strain>
    </source>
</reference>
<organism evidence="2 3">
    <name type="scientific">Candidatus Egerieimonas intestinavium</name>
    <dbReference type="NCBI Taxonomy" id="2840777"/>
    <lineage>
        <taxon>Bacteria</taxon>
        <taxon>Bacillati</taxon>
        <taxon>Bacillota</taxon>
        <taxon>Clostridia</taxon>
        <taxon>Lachnospirales</taxon>
        <taxon>Lachnospiraceae</taxon>
        <taxon>Lachnospiraceae incertae sedis</taxon>
        <taxon>Candidatus Egerieimonas</taxon>
    </lineage>
</organism>
<dbReference type="InterPro" id="IPR025736">
    <property type="entry name" value="PucR_C-HTH_dom"/>
</dbReference>